<name>A0A6A5U1L4_9PLEO</name>
<gene>
    <name evidence="1" type="ORF">CC80DRAFT_18095</name>
</gene>
<evidence type="ECO:0000313" key="2">
    <source>
        <dbReference type="Proteomes" id="UP000800035"/>
    </source>
</evidence>
<dbReference type="PROSITE" id="PS51257">
    <property type="entry name" value="PROKAR_LIPOPROTEIN"/>
    <property type="match status" value="1"/>
</dbReference>
<keyword evidence="2" id="KW-1185">Reference proteome</keyword>
<dbReference type="InterPro" id="IPR011009">
    <property type="entry name" value="Kinase-like_dom_sf"/>
</dbReference>
<protein>
    <recommendedName>
        <fullName evidence="3">Aminoglycoside phosphotransferase domain-containing protein</fullName>
    </recommendedName>
</protein>
<dbReference type="SUPFAM" id="SSF56112">
    <property type="entry name" value="Protein kinase-like (PK-like)"/>
    <property type="match status" value="1"/>
</dbReference>
<dbReference type="EMBL" id="ML976986">
    <property type="protein sequence ID" value="KAF1958725.1"/>
    <property type="molecule type" value="Genomic_DNA"/>
</dbReference>
<proteinExistence type="predicted"/>
<reference evidence="1" key="1">
    <citation type="journal article" date="2020" name="Stud. Mycol.">
        <title>101 Dothideomycetes genomes: a test case for predicting lifestyles and emergence of pathogens.</title>
        <authorList>
            <person name="Haridas S."/>
            <person name="Albert R."/>
            <person name="Binder M."/>
            <person name="Bloem J."/>
            <person name="Labutti K."/>
            <person name="Salamov A."/>
            <person name="Andreopoulos B."/>
            <person name="Baker S."/>
            <person name="Barry K."/>
            <person name="Bills G."/>
            <person name="Bluhm B."/>
            <person name="Cannon C."/>
            <person name="Castanera R."/>
            <person name="Culley D."/>
            <person name="Daum C."/>
            <person name="Ezra D."/>
            <person name="Gonzalez J."/>
            <person name="Henrissat B."/>
            <person name="Kuo A."/>
            <person name="Liang C."/>
            <person name="Lipzen A."/>
            <person name="Lutzoni F."/>
            <person name="Magnuson J."/>
            <person name="Mondo S."/>
            <person name="Nolan M."/>
            <person name="Ohm R."/>
            <person name="Pangilinan J."/>
            <person name="Park H.-J."/>
            <person name="Ramirez L."/>
            <person name="Alfaro M."/>
            <person name="Sun H."/>
            <person name="Tritt A."/>
            <person name="Yoshinaga Y."/>
            <person name="Zwiers L.-H."/>
            <person name="Turgeon B."/>
            <person name="Goodwin S."/>
            <person name="Spatafora J."/>
            <person name="Crous P."/>
            <person name="Grigoriev I."/>
        </authorList>
    </citation>
    <scope>NUCLEOTIDE SEQUENCE</scope>
    <source>
        <strain evidence="1">CBS 675.92</strain>
    </source>
</reference>
<sequence>MAPLSKDEHHQLVLQIQQALSSTQVACSCVEEIGAGTTSFVFRGTLAHSLSSEIGELIDTVIIKHAAEFISCDKDFPLDGSRSRYEATMLAALCTFPLPSALLFDILTRTPRLYHFEQNANVEVIQYFPGTTTLKEALPSLPSAQAASIGHALGSWLRAFHTWTSTPEQNELREDVAGNEKMKALKWKITYEQGSDVLQRFPEVLGEEEKELWEAIKASEKCRMANGADAEGDGGWGVVHADFWTGKWATSPLK</sequence>
<dbReference type="AlphaFoldDB" id="A0A6A5U1L4"/>
<evidence type="ECO:0000313" key="1">
    <source>
        <dbReference type="EMBL" id="KAF1958725.1"/>
    </source>
</evidence>
<dbReference type="Gene3D" id="3.30.200.20">
    <property type="entry name" value="Phosphorylase Kinase, domain 1"/>
    <property type="match status" value="1"/>
</dbReference>
<dbReference type="OrthoDB" id="25129at2759"/>
<accession>A0A6A5U1L4</accession>
<dbReference type="Proteomes" id="UP000800035">
    <property type="component" value="Unassembled WGS sequence"/>
</dbReference>
<organism evidence="1 2">
    <name type="scientific">Byssothecium circinans</name>
    <dbReference type="NCBI Taxonomy" id="147558"/>
    <lineage>
        <taxon>Eukaryota</taxon>
        <taxon>Fungi</taxon>
        <taxon>Dikarya</taxon>
        <taxon>Ascomycota</taxon>
        <taxon>Pezizomycotina</taxon>
        <taxon>Dothideomycetes</taxon>
        <taxon>Pleosporomycetidae</taxon>
        <taxon>Pleosporales</taxon>
        <taxon>Massarineae</taxon>
        <taxon>Massarinaceae</taxon>
        <taxon>Byssothecium</taxon>
    </lineage>
</organism>
<evidence type="ECO:0008006" key="3">
    <source>
        <dbReference type="Google" id="ProtNLM"/>
    </source>
</evidence>